<dbReference type="RefSeq" id="WP_143416691.1">
    <property type="nucleotide sequence ID" value="NZ_VJXR01000002.1"/>
</dbReference>
<organism evidence="1 2">
    <name type="scientific">Georgenia yuyongxinii</name>
    <dbReference type="NCBI Taxonomy" id="2589797"/>
    <lineage>
        <taxon>Bacteria</taxon>
        <taxon>Bacillati</taxon>
        <taxon>Actinomycetota</taxon>
        <taxon>Actinomycetes</taxon>
        <taxon>Micrococcales</taxon>
        <taxon>Bogoriellaceae</taxon>
        <taxon>Georgenia</taxon>
    </lineage>
</organism>
<name>A0A552WXL6_9MICO</name>
<sequence length="158" mass="16990">MPDYDNPVRSAQEAAEAARALAHATQRFGAKVADSYDVVTELLSTARRLEQVLDQVASVHRDACDKARGEDDSRATGRGHALAAAAELRQAARLLGQAEACLDVAAQHSGAIRWPESIEPTQDGASITAPLRVPREPVPLEETFRRTSCRLDAPGHSL</sequence>
<comment type="caution">
    <text evidence="1">The sequence shown here is derived from an EMBL/GenBank/DDBJ whole genome shotgun (WGS) entry which is preliminary data.</text>
</comment>
<accession>A0A552WXL6</accession>
<evidence type="ECO:0000313" key="1">
    <source>
        <dbReference type="EMBL" id="TRW47416.1"/>
    </source>
</evidence>
<proteinExistence type="predicted"/>
<keyword evidence="2" id="KW-1185">Reference proteome</keyword>
<dbReference type="AlphaFoldDB" id="A0A552WXL6"/>
<dbReference type="Proteomes" id="UP000318693">
    <property type="component" value="Unassembled WGS sequence"/>
</dbReference>
<gene>
    <name evidence="1" type="ORF">FJ693_01035</name>
</gene>
<dbReference type="EMBL" id="VJXR01000002">
    <property type="protein sequence ID" value="TRW47416.1"/>
    <property type="molecule type" value="Genomic_DNA"/>
</dbReference>
<protein>
    <submittedName>
        <fullName evidence="1">Uncharacterized protein</fullName>
    </submittedName>
</protein>
<evidence type="ECO:0000313" key="2">
    <source>
        <dbReference type="Proteomes" id="UP000318693"/>
    </source>
</evidence>
<reference evidence="1 2" key="1">
    <citation type="submission" date="2019-07" db="EMBL/GenBank/DDBJ databases">
        <title>Georgenia wutianyii sp. nov. and Georgenia *** sp. nov. isolated from plateau pika (Ochotona curzoniae) in the Qinghai-Tibet plateau of China.</title>
        <authorList>
            <person name="Tian Z."/>
        </authorList>
    </citation>
    <scope>NUCLEOTIDE SEQUENCE [LARGE SCALE GENOMIC DNA]</scope>
    <source>
        <strain evidence="1 2">Z446</strain>
    </source>
</reference>